<evidence type="ECO:0000256" key="4">
    <source>
        <dbReference type="ARBA" id="ARBA00023155"/>
    </source>
</evidence>
<dbReference type="Pfam" id="PF00046">
    <property type="entry name" value="Homeodomain"/>
    <property type="match status" value="1"/>
</dbReference>
<protein>
    <recommendedName>
        <fullName evidence="9">Homeobox domain-containing protein</fullName>
    </recommendedName>
</protein>
<keyword evidence="11" id="KW-1185">Reference proteome</keyword>
<evidence type="ECO:0000256" key="2">
    <source>
        <dbReference type="ARBA" id="ARBA00022473"/>
    </source>
</evidence>
<comment type="caution">
    <text evidence="10">The sequence shown here is derived from an EMBL/GenBank/DDBJ whole genome shotgun (WGS) entry which is preliminary data.</text>
</comment>
<dbReference type="GO" id="GO:0001822">
    <property type="term" value="P:kidney development"/>
    <property type="evidence" value="ECO:0007669"/>
    <property type="project" value="TreeGrafter"/>
</dbReference>
<reference evidence="10 11" key="1">
    <citation type="journal article" date="2020" name="Mol. Biol. Evol.">
        <title>Interspecific Gene Flow and the Evolution of Specialization in Black and White Rhinoceros.</title>
        <authorList>
            <person name="Moodley Y."/>
            <person name="Westbury M.V."/>
            <person name="Russo I.M."/>
            <person name="Gopalakrishnan S."/>
            <person name="Rakotoarivelo A."/>
            <person name="Olsen R.A."/>
            <person name="Prost S."/>
            <person name="Tunstall T."/>
            <person name="Ryder O.A."/>
            <person name="Dalen L."/>
            <person name="Bruford M.W."/>
        </authorList>
    </citation>
    <scope>NUCLEOTIDE SEQUENCE [LARGE SCALE GENOMIC DNA]</scope>
    <source>
        <strain evidence="10">SBR-YM</strain>
        <tissue evidence="10">Skin</tissue>
    </source>
</reference>
<feature type="DNA-binding region" description="Homeobox" evidence="6">
    <location>
        <begin position="124"/>
        <end position="183"/>
    </location>
</feature>
<evidence type="ECO:0000256" key="5">
    <source>
        <dbReference type="ARBA" id="ARBA00023242"/>
    </source>
</evidence>
<dbReference type="InterPro" id="IPR009057">
    <property type="entry name" value="Homeodomain-like_sf"/>
</dbReference>
<keyword evidence="4 6" id="KW-0371">Homeobox</keyword>
<evidence type="ECO:0000313" key="10">
    <source>
        <dbReference type="EMBL" id="KAF5913138.1"/>
    </source>
</evidence>
<dbReference type="SMART" id="SM00389">
    <property type="entry name" value="HOX"/>
    <property type="match status" value="1"/>
</dbReference>
<accession>A0A7J7EBL8</accession>
<dbReference type="PANTHER" id="PTHR10390">
    <property type="entry name" value="HOMEOBOX PROTEIN SIX"/>
    <property type="match status" value="1"/>
</dbReference>
<proteinExistence type="inferred from homology"/>
<dbReference type="Pfam" id="PF16878">
    <property type="entry name" value="SIX1_SD"/>
    <property type="match status" value="1"/>
</dbReference>
<gene>
    <name evidence="10" type="ORF">HPG69_009089</name>
</gene>
<evidence type="ECO:0000256" key="8">
    <source>
        <dbReference type="SAM" id="MobiDB-lite"/>
    </source>
</evidence>
<keyword evidence="2" id="KW-0217">Developmental protein</keyword>
<dbReference type="EMBL" id="JACDTQ010003659">
    <property type="protein sequence ID" value="KAF5913138.1"/>
    <property type="molecule type" value="Genomic_DNA"/>
</dbReference>
<evidence type="ECO:0000313" key="11">
    <source>
        <dbReference type="Proteomes" id="UP000551758"/>
    </source>
</evidence>
<dbReference type="SUPFAM" id="SSF46689">
    <property type="entry name" value="Homeodomain-like"/>
    <property type="match status" value="1"/>
</dbReference>
<dbReference type="PANTHER" id="PTHR10390:SF61">
    <property type="entry name" value="HOMEOBOX PROTEIN SIX2"/>
    <property type="match status" value="1"/>
</dbReference>
<dbReference type="GO" id="GO:0000981">
    <property type="term" value="F:DNA-binding transcription factor activity, RNA polymerase II-specific"/>
    <property type="evidence" value="ECO:0007669"/>
    <property type="project" value="InterPro"/>
</dbReference>
<dbReference type="AlphaFoldDB" id="A0A7J7EBL8"/>
<organism evidence="10 11">
    <name type="scientific">Diceros bicornis minor</name>
    <name type="common">South-central black rhinoceros</name>
    <dbReference type="NCBI Taxonomy" id="77932"/>
    <lineage>
        <taxon>Eukaryota</taxon>
        <taxon>Metazoa</taxon>
        <taxon>Chordata</taxon>
        <taxon>Craniata</taxon>
        <taxon>Vertebrata</taxon>
        <taxon>Euteleostomi</taxon>
        <taxon>Mammalia</taxon>
        <taxon>Eutheria</taxon>
        <taxon>Laurasiatheria</taxon>
        <taxon>Perissodactyla</taxon>
        <taxon>Rhinocerotidae</taxon>
        <taxon>Diceros</taxon>
    </lineage>
</organism>
<dbReference type="InterPro" id="IPR001356">
    <property type="entry name" value="HD"/>
</dbReference>
<feature type="compositionally biased region" description="Pro residues" evidence="8">
    <location>
        <begin position="282"/>
        <end position="292"/>
    </location>
</feature>
<keyword evidence="3 6" id="KW-0238">DNA-binding</keyword>
<dbReference type="GO" id="GO:0005634">
    <property type="term" value="C:nucleus"/>
    <property type="evidence" value="ECO:0007669"/>
    <property type="project" value="UniProtKB-SubCell"/>
</dbReference>
<evidence type="ECO:0000259" key="9">
    <source>
        <dbReference type="PROSITE" id="PS50071"/>
    </source>
</evidence>
<name>A0A7J7EBL8_DICBM</name>
<evidence type="ECO:0000256" key="6">
    <source>
        <dbReference type="PROSITE-ProRule" id="PRU00108"/>
    </source>
</evidence>
<evidence type="ECO:0000256" key="3">
    <source>
        <dbReference type="ARBA" id="ARBA00023125"/>
    </source>
</evidence>
<keyword evidence="5 6" id="KW-0539">Nucleus</keyword>
<dbReference type="Gene3D" id="1.10.10.60">
    <property type="entry name" value="Homeodomain-like"/>
    <property type="match status" value="1"/>
</dbReference>
<sequence length="324" mass="35920">MSMLPTFGFTQEQVACVCEVLQQGGNIERLGRFLWSLPACEHLHKNESVLKAKAVVAFHRGNFRELYKILESHQFSPHNHAKLQQLWLKAHYIEAEKLRGRPLGAVGKYRVRRKFPLPRSIWDGEETSYCFKEKSRSVLREWYAHNPYPSPREKRELAEATGLTTTQVSNWFKNRRQRDRAAEAKERYELRLQATRRRAASVSPLTRLLCSCTCRENSENSNSNSHNPLAASLNGSGKSVLGSSEDEKTPSGTPDHSSSSPALLLSPPPPPGLPSLHSLGHPPGPSAVPVPVPGGGAADPLQHHHGLQDSILNPMSANLVDLGS</sequence>
<dbReference type="GO" id="GO:0005667">
    <property type="term" value="C:transcription regulator complex"/>
    <property type="evidence" value="ECO:0007669"/>
    <property type="project" value="TreeGrafter"/>
</dbReference>
<evidence type="ECO:0000256" key="7">
    <source>
        <dbReference type="RuleBase" id="RU000682"/>
    </source>
</evidence>
<dbReference type="InterPro" id="IPR031701">
    <property type="entry name" value="SIX1_SD"/>
</dbReference>
<dbReference type="Proteomes" id="UP000551758">
    <property type="component" value="Unassembled WGS sequence"/>
</dbReference>
<dbReference type="CDD" id="cd00086">
    <property type="entry name" value="homeodomain"/>
    <property type="match status" value="1"/>
</dbReference>
<feature type="region of interest" description="Disordered" evidence="8">
    <location>
        <begin position="216"/>
        <end position="312"/>
    </location>
</feature>
<feature type="compositionally biased region" description="Low complexity" evidence="8">
    <location>
        <begin position="256"/>
        <end position="265"/>
    </location>
</feature>
<dbReference type="FunFam" id="1.10.10.60:FF:000063">
    <property type="entry name" value="SIX homeobox 2"/>
    <property type="match status" value="1"/>
</dbReference>
<dbReference type="InterPro" id="IPR017970">
    <property type="entry name" value="Homeobox_CS"/>
</dbReference>
<dbReference type="PROSITE" id="PS50071">
    <property type="entry name" value="HOMEOBOX_2"/>
    <property type="match status" value="1"/>
</dbReference>
<dbReference type="PROSITE" id="PS00027">
    <property type="entry name" value="HOMEOBOX_1"/>
    <property type="match status" value="1"/>
</dbReference>
<comment type="similarity">
    <text evidence="1">Belongs to the SIX/Sine oculis homeobox family.</text>
</comment>
<comment type="subcellular location">
    <subcellularLocation>
        <location evidence="6 7">Nucleus</location>
    </subcellularLocation>
</comment>
<dbReference type="GO" id="GO:0000978">
    <property type="term" value="F:RNA polymerase II cis-regulatory region sequence-specific DNA binding"/>
    <property type="evidence" value="ECO:0007669"/>
    <property type="project" value="TreeGrafter"/>
</dbReference>
<feature type="domain" description="Homeobox" evidence="9">
    <location>
        <begin position="122"/>
        <end position="182"/>
    </location>
</feature>
<evidence type="ECO:0000256" key="1">
    <source>
        <dbReference type="ARBA" id="ARBA00008161"/>
    </source>
</evidence>